<dbReference type="InterPro" id="IPR052090">
    <property type="entry name" value="Cytolytic_pore-forming_toxin"/>
</dbReference>
<protein>
    <submittedName>
        <fullName evidence="1">Stonustoxin subunit alpha like protein</fullName>
    </submittedName>
</protein>
<sequence>MVSISAPYLIPLFLGMTFDARYNKPGVDIYDSKFVNDPVITDFKQTRSTYKVVNSMSDVKSALDVSGDLSLKIKSGMIDVEGKGSYLKNVRDYVNKVEILTTLEYTSSVHSFKADAKPRDKWVDLYNVGVLGTHYVSSITYGAEMVASLRFEVFNSSDVQEVKGAVNAALGSGGDGLQIAAEGKLETLQKKVEGKANLAISYYGTVPLKSIPNDIEGFRKLVTTFKEQVEEANLTDGIPMKVDLTSLEDIAEEEDRDKFKFLKNKNLVDQLADFENMLDEMRQARLDLTGWAKALPYHIEEKYEKERNIIQNLELTPPAQVGRLIRNITQVTEVFYDVIWKMDLTEGPEQLQPPFRRLHYERSSGPSPGFHNRGRDCNREGLNPLIKRDEVAADTYVQWGNNNCTAANTQLLYQGFAISSTEEGIGGMAEYECAPSSPQKSYDLIENVLKSHLAGIRYTMLEQNVNPFKGKNAKKISRKGVTCAKCYSPDSASVVMFSATESCPLTWEKMYTGYLMSSRVGGHTTQYVCVDDTPASGYEMEDEEFSKDTMALTVVHSSGSLPSETYVNNALIRCAVCAMKSNQISF</sequence>
<proteinExistence type="predicted"/>
<gene>
    <name evidence="1" type="ORF">HNY73_017411</name>
</gene>
<comment type="caution">
    <text evidence="1">The sequence shown here is derived from an EMBL/GenBank/DDBJ whole genome shotgun (WGS) entry which is preliminary data.</text>
</comment>
<evidence type="ECO:0000313" key="1">
    <source>
        <dbReference type="EMBL" id="KAF8769802.1"/>
    </source>
</evidence>
<dbReference type="PANTHER" id="PTHR31594:SF14">
    <property type="entry name" value="FIBRONECTIN TYPE-III DOMAIN-CONTAINING PROTEIN"/>
    <property type="match status" value="1"/>
</dbReference>
<dbReference type="EMBL" id="JABXBU010002228">
    <property type="protein sequence ID" value="KAF8769802.1"/>
    <property type="molecule type" value="Genomic_DNA"/>
</dbReference>
<organism evidence="1 2">
    <name type="scientific">Argiope bruennichi</name>
    <name type="common">Wasp spider</name>
    <name type="synonym">Aranea bruennichi</name>
    <dbReference type="NCBI Taxonomy" id="94029"/>
    <lineage>
        <taxon>Eukaryota</taxon>
        <taxon>Metazoa</taxon>
        <taxon>Ecdysozoa</taxon>
        <taxon>Arthropoda</taxon>
        <taxon>Chelicerata</taxon>
        <taxon>Arachnida</taxon>
        <taxon>Araneae</taxon>
        <taxon>Araneomorphae</taxon>
        <taxon>Entelegynae</taxon>
        <taxon>Araneoidea</taxon>
        <taxon>Araneidae</taxon>
        <taxon>Argiope</taxon>
    </lineage>
</organism>
<evidence type="ECO:0000313" key="2">
    <source>
        <dbReference type="Proteomes" id="UP000807504"/>
    </source>
</evidence>
<dbReference type="PANTHER" id="PTHR31594">
    <property type="entry name" value="AIG1-TYPE G DOMAIN-CONTAINING PROTEIN"/>
    <property type="match status" value="1"/>
</dbReference>
<keyword evidence="2" id="KW-1185">Reference proteome</keyword>
<name>A0A8T0E9J8_ARGBR</name>
<dbReference type="AlphaFoldDB" id="A0A8T0E9J8"/>
<accession>A0A8T0E9J8</accession>
<reference evidence="1" key="1">
    <citation type="journal article" date="2020" name="bioRxiv">
        <title>Chromosome-level reference genome of the European wasp spider Argiope bruennichi: a resource for studies on range expansion and evolutionary adaptation.</title>
        <authorList>
            <person name="Sheffer M.M."/>
            <person name="Hoppe A."/>
            <person name="Krehenwinkel H."/>
            <person name="Uhl G."/>
            <person name="Kuss A.W."/>
            <person name="Jensen L."/>
            <person name="Jensen C."/>
            <person name="Gillespie R.G."/>
            <person name="Hoff K.J."/>
            <person name="Prost S."/>
        </authorList>
    </citation>
    <scope>NUCLEOTIDE SEQUENCE</scope>
</reference>
<reference evidence="1" key="2">
    <citation type="submission" date="2020-06" db="EMBL/GenBank/DDBJ databases">
        <authorList>
            <person name="Sheffer M."/>
        </authorList>
    </citation>
    <scope>NUCLEOTIDE SEQUENCE</scope>
</reference>
<dbReference type="Proteomes" id="UP000807504">
    <property type="component" value="Unassembled WGS sequence"/>
</dbReference>